<dbReference type="CDD" id="cd02440">
    <property type="entry name" value="AdoMet_MTases"/>
    <property type="match status" value="1"/>
</dbReference>
<evidence type="ECO:0000256" key="2">
    <source>
        <dbReference type="ARBA" id="ARBA00022679"/>
    </source>
</evidence>
<organism evidence="5 6">
    <name type="scientific">Halobellus clavatus</name>
    <dbReference type="NCBI Taxonomy" id="660517"/>
    <lineage>
        <taxon>Archaea</taxon>
        <taxon>Methanobacteriati</taxon>
        <taxon>Methanobacteriota</taxon>
        <taxon>Stenosarchaea group</taxon>
        <taxon>Halobacteria</taxon>
        <taxon>Halobacteriales</taxon>
        <taxon>Haloferacaceae</taxon>
        <taxon>Halobellus</taxon>
    </lineage>
</organism>
<feature type="domain" description="Methyltransferase type 11" evidence="4">
    <location>
        <begin position="42"/>
        <end position="132"/>
    </location>
</feature>
<keyword evidence="3" id="KW-0949">S-adenosyl-L-methionine</keyword>
<dbReference type="InterPro" id="IPR013216">
    <property type="entry name" value="Methyltransf_11"/>
</dbReference>
<evidence type="ECO:0000256" key="3">
    <source>
        <dbReference type="ARBA" id="ARBA00022691"/>
    </source>
</evidence>
<evidence type="ECO:0000259" key="4">
    <source>
        <dbReference type="Pfam" id="PF08241"/>
    </source>
</evidence>
<proteinExistence type="predicted"/>
<dbReference type="STRING" id="660517.SAMN04487946_103215"/>
<keyword evidence="2 5" id="KW-0808">Transferase</keyword>
<protein>
    <submittedName>
        <fullName evidence="5">Methyltransferase domain-containing protein</fullName>
    </submittedName>
</protein>
<dbReference type="RefSeq" id="WP_089766477.1">
    <property type="nucleotide sequence ID" value="NZ_FNPB01000003.1"/>
</dbReference>
<dbReference type="PROSITE" id="PS01184">
    <property type="entry name" value="UBIE_2"/>
    <property type="match status" value="1"/>
</dbReference>
<accession>A0A1H3F7V8</accession>
<dbReference type="Pfam" id="PF08241">
    <property type="entry name" value="Methyltransf_11"/>
    <property type="match status" value="1"/>
</dbReference>
<gene>
    <name evidence="5" type="ORF">SAMN04487946_103215</name>
</gene>
<reference evidence="6" key="1">
    <citation type="submission" date="2016-10" db="EMBL/GenBank/DDBJ databases">
        <authorList>
            <person name="Varghese N."/>
            <person name="Submissions S."/>
        </authorList>
    </citation>
    <scope>NUCLEOTIDE SEQUENCE [LARGE SCALE GENOMIC DNA]</scope>
    <source>
        <strain evidence="6">CGMCC 1.10118</strain>
    </source>
</reference>
<evidence type="ECO:0000256" key="1">
    <source>
        <dbReference type="ARBA" id="ARBA00022603"/>
    </source>
</evidence>
<keyword evidence="6" id="KW-1185">Reference proteome</keyword>
<name>A0A1H3F7V8_9EURY</name>
<dbReference type="GO" id="GO:0032259">
    <property type="term" value="P:methylation"/>
    <property type="evidence" value="ECO:0007669"/>
    <property type="project" value="UniProtKB-KW"/>
</dbReference>
<dbReference type="AlphaFoldDB" id="A0A1H3F7V8"/>
<dbReference type="EMBL" id="FNPB01000003">
    <property type="protein sequence ID" value="SDX87062.1"/>
    <property type="molecule type" value="Genomic_DNA"/>
</dbReference>
<keyword evidence="1 5" id="KW-0489">Methyltransferase</keyword>
<dbReference type="OrthoDB" id="302307at2157"/>
<dbReference type="GO" id="GO:0008757">
    <property type="term" value="F:S-adenosylmethionine-dependent methyltransferase activity"/>
    <property type="evidence" value="ECO:0007669"/>
    <property type="project" value="InterPro"/>
</dbReference>
<evidence type="ECO:0000313" key="6">
    <source>
        <dbReference type="Proteomes" id="UP000199170"/>
    </source>
</evidence>
<dbReference type="Proteomes" id="UP000199170">
    <property type="component" value="Unassembled WGS sequence"/>
</dbReference>
<evidence type="ECO:0000313" key="5">
    <source>
        <dbReference type="EMBL" id="SDX87062.1"/>
    </source>
</evidence>
<dbReference type="InterPro" id="IPR050508">
    <property type="entry name" value="Methyltransf_Superfamily"/>
</dbReference>
<dbReference type="Gene3D" id="3.40.50.150">
    <property type="entry name" value="Vaccinia Virus protein VP39"/>
    <property type="match status" value="1"/>
</dbReference>
<dbReference type="InterPro" id="IPR029063">
    <property type="entry name" value="SAM-dependent_MTases_sf"/>
</dbReference>
<dbReference type="PANTHER" id="PTHR42912">
    <property type="entry name" value="METHYLTRANSFERASE"/>
    <property type="match status" value="1"/>
</dbReference>
<dbReference type="InterPro" id="IPR023576">
    <property type="entry name" value="UbiE/COQ5_MeTrFase_CS"/>
</dbReference>
<sequence>MGFHTFDADRADVLEDPGRYRFCSREELLAALDLGGRAVVADIGSGTGFYTDEIAPFADTVYAVDVQSEMHEYHREKGAQENVEFVAAEASAMPLDDDELDAAFSTMTYHEFASEASLEELARVVRPGGRVVTLDWSARGTGDDGPPMDERYALADAVERFESAGFRTVEASSRKETFVHIARR</sequence>
<dbReference type="SUPFAM" id="SSF53335">
    <property type="entry name" value="S-adenosyl-L-methionine-dependent methyltransferases"/>
    <property type="match status" value="1"/>
</dbReference>